<dbReference type="PANTHER" id="PTHR30595">
    <property type="entry name" value="GLPR-RELATED TRANSCRIPTIONAL REPRESSOR"/>
    <property type="match status" value="1"/>
</dbReference>
<feature type="domain" description="Transcriptional regulator DIP2311-like C-terminal" evidence="2">
    <location>
        <begin position="418"/>
        <end position="474"/>
    </location>
</feature>
<sequence length="495" mass="55430">MKQQIFLSSVQKELATERRAIRDFIRGDALFGQYFDVFLFEDLPAADRRADETYLDEVSASAIYLGLFANDYGSTDDKGISPTEHEFDHATDDSIYRLAFIKGSDDSRRAPAMKKLIDKVSHQLRRRRFESTEELLRDRIYPSLIEFLRWKGILRSVAFEREPIPDLDLSAVDEKKVRWFLKRAREGRGYPLAADTPVSEALAHLDLLSDDQLTQSAVLLFGKKPQSWLPASEVKCLHFHGTEPVKPIPDYQVFKGNLFELIDQAADFVMAKLARQVGVRDTGPANTVTYEIPKAAVAEIIINALAHRDYLSDASVQVYVFADRVAVWNPGELPPTLTPAKLKKAHSSVPRNKRLCEALFLANYIDKAGTGVLDVLDQCKSAGLPEPDFTQDGDQFIVTLWRDTFTPARLDQLGLNERQKAAIAHFRRKPELTNAEYQSLVGVSRATAKRDLDEMIKLGILVLAGAGRSAHYRLADKRLINGPNGSPGEAAENGS</sequence>
<dbReference type="PANTHER" id="PTHR30595:SF6">
    <property type="entry name" value="SCHLAFEN ALBA-2 DOMAIN-CONTAINING PROTEIN"/>
    <property type="match status" value="1"/>
</dbReference>
<name>A0A1C2I4Q6_ACITH</name>
<dbReference type="InterPro" id="IPR038475">
    <property type="entry name" value="RecG_C_sf"/>
</dbReference>
<protein>
    <recommendedName>
        <fullName evidence="5">Transcriptional regulator</fullName>
    </recommendedName>
</protein>
<evidence type="ECO:0000313" key="3">
    <source>
        <dbReference type="EMBL" id="OCX70985.1"/>
    </source>
</evidence>
<dbReference type="Proteomes" id="UP000095008">
    <property type="component" value="Unassembled WGS sequence"/>
</dbReference>
<evidence type="ECO:0000259" key="1">
    <source>
        <dbReference type="Pfam" id="PF13271"/>
    </source>
</evidence>
<comment type="caution">
    <text evidence="3">The sequence shown here is derived from an EMBL/GenBank/DDBJ whole genome shotgun (WGS) entry which is preliminary data.</text>
</comment>
<dbReference type="Gene3D" id="3.30.565.60">
    <property type="match status" value="1"/>
</dbReference>
<dbReference type="InterPro" id="IPR036390">
    <property type="entry name" value="WH_DNA-bd_sf"/>
</dbReference>
<dbReference type="InterPro" id="IPR036388">
    <property type="entry name" value="WH-like_DNA-bd_sf"/>
</dbReference>
<dbReference type="RefSeq" id="WP_065974322.1">
    <property type="nucleotide sequence ID" value="NZ_LWRY01000149.1"/>
</dbReference>
<proteinExistence type="predicted"/>
<evidence type="ECO:0000313" key="4">
    <source>
        <dbReference type="Proteomes" id="UP000095008"/>
    </source>
</evidence>
<dbReference type="OrthoDB" id="9807853at2"/>
<dbReference type="Pfam" id="PF13271">
    <property type="entry name" value="DUF4062"/>
    <property type="match status" value="1"/>
</dbReference>
<evidence type="ECO:0000259" key="2">
    <source>
        <dbReference type="Pfam" id="PF22168"/>
    </source>
</evidence>
<dbReference type="AlphaFoldDB" id="A0A1C2I4Q6"/>
<dbReference type="SUPFAM" id="SSF46785">
    <property type="entry name" value="Winged helix' DNA-binding domain"/>
    <property type="match status" value="1"/>
</dbReference>
<dbReference type="Gene3D" id="1.10.10.10">
    <property type="entry name" value="Winged helix-like DNA-binding domain superfamily/Winged helix DNA-binding domain"/>
    <property type="match status" value="1"/>
</dbReference>
<dbReference type="Pfam" id="PF13749">
    <property type="entry name" value="HATPase_c_4"/>
    <property type="match status" value="1"/>
</dbReference>
<keyword evidence="4" id="KW-1185">Reference proteome</keyword>
<reference evidence="3" key="1">
    <citation type="journal article" date="2016" name="Int. J. Mol. Sci.">
        <title>Comparative genomics of the extreme acidophile Acidithiobacillus thiooxidans reveals intraspecific divergence and niche adaptation.</title>
        <authorList>
            <person name="Zhang X."/>
            <person name="Feng X."/>
            <person name="Tao J."/>
            <person name="Ma L."/>
            <person name="Xiao Y."/>
            <person name="Liang Y."/>
            <person name="Liu X."/>
            <person name="Yin H."/>
        </authorList>
    </citation>
    <scope>NUCLEOTIDE SEQUENCE [LARGE SCALE GENOMIC DNA]</scope>
    <source>
        <strain evidence="3">DXS-W</strain>
    </source>
</reference>
<evidence type="ECO:0008006" key="5">
    <source>
        <dbReference type="Google" id="ProtNLM"/>
    </source>
</evidence>
<feature type="domain" description="DUF4062" evidence="1">
    <location>
        <begin position="4"/>
        <end position="90"/>
    </location>
</feature>
<organism evidence="3 4">
    <name type="scientific">Acidithiobacillus thiooxidans</name>
    <name type="common">Thiobacillus thiooxidans</name>
    <dbReference type="NCBI Taxonomy" id="930"/>
    <lineage>
        <taxon>Bacteria</taxon>
        <taxon>Pseudomonadati</taxon>
        <taxon>Pseudomonadota</taxon>
        <taxon>Acidithiobacillia</taxon>
        <taxon>Acidithiobacillales</taxon>
        <taxon>Acidithiobacillaceae</taxon>
        <taxon>Acidithiobacillus</taxon>
    </lineage>
</organism>
<dbReference type="InterPro" id="IPR025139">
    <property type="entry name" value="DUF4062"/>
</dbReference>
<dbReference type="InterPro" id="IPR054760">
    <property type="entry name" value="DIP2311-like_C"/>
</dbReference>
<dbReference type="Pfam" id="PF22168">
    <property type="entry name" value="DIP2311-like_C"/>
    <property type="match status" value="1"/>
</dbReference>
<dbReference type="EMBL" id="LWRY01000149">
    <property type="protein sequence ID" value="OCX70985.1"/>
    <property type="molecule type" value="Genomic_DNA"/>
</dbReference>
<accession>A0A1C2I4Q6</accession>
<gene>
    <name evidence="3" type="ORF">A6M23_12850</name>
</gene>